<feature type="compositionally biased region" description="Polar residues" evidence="1">
    <location>
        <begin position="804"/>
        <end position="818"/>
    </location>
</feature>
<name>A0A0C3B3U5_SERVB</name>
<feature type="compositionally biased region" description="Acidic residues" evidence="1">
    <location>
        <begin position="753"/>
        <end position="763"/>
    </location>
</feature>
<evidence type="ECO:0000313" key="2">
    <source>
        <dbReference type="EMBL" id="KIM31495.1"/>
    </source>
</evidence>
<evidence type="ECO:0000256" key="1">
    <source>
        <dbReference type="SAM" id="MobiDB-lite"/>
    </source>
</evidence>
<feature type="compositionally biased region" description="Low complexity" evidence="1">
    <location>
        <begin position="72"/>
        <end position="88"/>
    </location>
</feature>
<dbReference type="OrthoDB" id="3199820at2759"/>
<dbReference type="AlphaFoldDB" id="A0A0C3B3U5"/>
<feature type="region of interest" description="Disordered" evidence="1">
    <location>
        <begin position="257"/>
        <end position="354"/>
    </location>
</feature>
<feature type="compositionally biased region" description="Low complexity" evidence="1">
    <location>
        <begin position="423"/>
        <end position="452"/>
    </location>
</feature>
<feature type="compositionally biased region" description="Basic and acidic residues" evidence="1">
    <location>
        <begin position="594"/>
        <end position="621"/>
    </location>
</feature>
<feature type="compositionally biased region" description="Basic residues" evidence="1">
    <location>
        <begin position="59"/>
        <end position="69"/>
    </location>
</feature>
<protein>
    <submittedName>
        <fullName evidence="2">Uncharacterized protein</fullName>
    </submittedName>
</protein>
<gene>
    <name evidence="2" type="ORF">M408DRAFT_15226</name>
</gene>
<sequence length="946" mass="100257">MTTYNASVMPNVVNRFPNSLRAMPIKVVYTLNDNIHQFFLARHTPIAVRLVKKAEPTRRQRQKTAKQLRKGTSSAASTPTRSTPTRRSQMGAESKGDVINVDEPTDEPAEEDLEDTEFGFAPLKVCVKAVWAASPDLAYDRSREWSIYCLDPMEQTGSKVATNDGVASKFSGVMTGMGLVSHALQEDDRTLSPVSVTGRIIDDQGGEALEVILQMKSTMTQNTMVNPYAAWPQHQMMYGYLQHPSFYRAAAASMLGNQPRVPPPPPPAPAPARSKSSAPSASTPASSDAPTPELTAATPYATSSQETVSTVRSSSVEPVRKPMPKPFTQQPLTRAPPKTKKAPPKLSRATSATPADIFVSLATRLNSVDGGTEPPAPDTEEGQLLDCMVAWLKTAAGARIASEIGLGAGAATPAASQSTEGSTPAEAIEIPASPPTIKATSSQTAAPASTHAEISQRYPGIQPKPQPSSSVAGSSQTKSGRVILGNKPNAMPVKPRVTSGGKPVGKSMTRSVSGSHVTRKRALDDEDYGPNKKRQKTGRSISIASTSQPLLGVTKPSPPVDHVRGKGVLEFPKTSDILGIKFASQRAYNVSLDDSPKEESSVSKKQTLEPETPRPKARADGHSSTGFALTSPFIGGHGDGADDSLFSEAGTPAIARNPSPFKPMGRRGDGDERMTDGMRPSSPCERRATTGGTVRPQVHESPIRMLGRDSNRTPSPVGARTPQPRWAADLPPSSPPPPSSPITTDTSLTPAEVGEEENEADDEESRRRSRENEDGPSINESPSKYFARYIGFDSKSDGGDLLTETATEPGTGTVTPSEPDSEGTYGMGFNFNLDDLNLEHMRGSASNLEFGSSSDFSIDDFGWSDNTAGHNQGDSSDGEQDLAGASSDLDFDVGELWNWVQQNTASQLATAASGQESTAQSSGASSGGETLDEGDSLRSLLGGCVV</sequence>
<evidence type="ECO:0000313" key="3">
    <source>
        <dbReference type="Proteomes" id="UP000054097"/>
    </source>
</evidence>
<proteinExistence type="predicted"/>
<reference evidence="2 3" key="1">
    <citation type="submission" date="2014-04" db="EMBL/GenBank/DDBJ databases">
        <authorList>
            <consortium name="DOE Joint Genome Institute"/>
            <person name="Kuo A."/>
            <person name="Zuccaro A."/>
            <person name="Kohler A."/>
            <person name="Nagy L.G."/>
            <person name="Floudas D."/>
            <person name="Copeland A."/>
            <person name="Barry K.W."/>
            <person name="Cichocki N."/>
            <person name="Veneault-Fourrey C."/>
            <person name="LaButti K."/>
            <person name="Lindquist E.A."/>
            <person name="Lipzen A."/>
            <person name="Lundell T."/>
            <person name="Morin E."/>
            <person name="Murat C."/>
            <person name="Sun H."/>
            <person name="Tunlid A."/>
            <person name="Henrissat B."/>
            <person name="Grigoriev I.V."/>
            <person name="Hibbett D.S."/>
            <person name="Martin F."/>
            <person name="Nordberg H.P."/>
            <person name="Cantor M.N."/>
            <person name="Hua S.X."/>
        </authorList>
    </citation>
    <scope>NUCLEOTIDE SEQUENCE [LARGE SCALE GENOMIC DNA]</scope>
    <source>
        <strain evidence="2 3">MAFF 305830</strain>
    </source>
</reference>
<feature type="compositionally biased region" description="Polar residues" evidence="1">
    <location>
        <begin position="467"/>
        <end position="479"/>
    </location>
</feature>
<feature type="region of interest" description="Disordered" evidence="1">
    <location>
        <begin position="861"/>
        <end position="887"/>
    </location>
</feature>
<reference evidence="3" key="2">
    <citation type="submission" date="2015-01" db="EMBL/GenBank/DDBJ databases">
        <title>Evolutionary Origins and Diversification of the Mycorrhizal Mutualists.</title>
        <authorList>
            <consortium name="DOE Joint Genome Institute"/>
            <consortium name="Mycorrhizal Genomics Consortium"/>
            <person name="Kohler A."/>
            <person name="Kuo A."/>
            <person name="Nagy L.G."/>
            <person name="Floudas D."/>
            <person name="Copeland A."/>
            <person name="Barry K.W."/>
            <person name="Cichocki N."/>
            <person name="Veneault-Fourrey C."/>
            <person name="LaButti K."/>
            <person name="Lindquist E.A."/>
            <person name="Lipzen A."/>
            <person name="Lundell T."/>
            <person name="Morin E."/>
            <person name="Murat C."/>
            <person name="Riley R."/>
            <person name="Ohm R."/>
            <person name="Sun H."/>
            <person name="Tunlid A."/>
            <person name="Henrissat B."/>
            <person name="Grigoriev I.V."/>
            <person name="Hibbett D.S."/>
            <person name="Martin F."/>
        </authorList>
    </citation>
    <scope>NUCLEOTIDE SEQUENCE [LARGE SCALE GENOMIC DNA]</scope>
    <source>
        <strain evidence="3">MAFF 305830</strain>
    </source>
</reference>
<feature type="compositionally biased region" description="Basic and acidic residues" evidence="1">
    <location>
        <begin position="764"/>
        <end position="773"/>
    </location>
</feature>
<dbReference type="Proteomes" id="UP000054097">
    <property type="component" value="Unassembled WGS sequence"/>
</dbReference>
<feature type="region of interest" description="Disordered" evidence="1">
    <location>
        <begin position="591"/>
        <end position="827"/>
    </location>
</feature>
<feature type="compositionally biased region" description="Low complexity" evidence="1">
    <location>
        <begin position="909"/>
        <end position="929"/>
    </location>
</feature>
<keyword evidence="3" id="KW-1185">Reference proteome</keyword>
<feature type="compositionally biased region" description="Low complexity" evidence="1">
    <location>
        <begin position="271"/>
        <end position="292"/>
    </location>
</feature>
<feature type="compositionally biased region" description="Pro residues" evidence="1">
    <location>
        <begin position="260"/>
        <end position="270"/>
    </location>
</feature>
<feature type="region of interest" description="Disordered" evidence="1">
    <location>
        <begin position="412"/>
        <end position="567"/>
    </location>
</feature>
<feature type="compositionally biased region" description="Polar residues" evidence="1">
    <location>
        <begin position="866"/>
        <end position="875"/>
    </location>
</feature>
<dbReference type="EMBL" id="KN824282">
    <property type="protein sequence ID" value="KIM31495.1"/>
    <property type="molecule type" value="Genomic_DNA"/>
</dbReference>
<accession>A0A0C3B3U5</accession>
<feature type="compositionally biased region" description="Basic and acidic residues" evidence="1">
    <location>
        <begin position="666"/>
        <end position="676"/>
    </location>
</feature>
<feature type="region of interest" description="Disordered" evidence="1">
    <location>
        <begin position="906"/>
        <end position="946"/>
    </location>
</feature>
<organism evidence="2 3">
    <name type="scientific">Serendipita vermifera MAFF 305830</name>
    <dbReference type="NCBI Taxonomy" id="933852"/>
    <lineage>
        <taxon>Eukaryota</taxon>
        <taxon>Fungi</taxon>
        <taxon>Dikarya</taxon>
        <taxon>Basidiomycota</taxon>
        <taxon>Agaricomycotina</taxon>
        <taxon>Agaricomycetes</taxon>
        <taxon>Sebacinales</taxon>
        <taxon>Serendipitaceae</taxon>
        <taxon>Serendipita</taxon>
    </lineage>
</organism>
<feature type="compositionally biased region" description="Basic and acidic residues" evidence="1">
    <location>
        <begin position="697"/>
        <end position="711"/>
    </location>
</feature>
<feature type="compositionally biased region" description="Low complexity" evidence="1">
    <location>
        <begin position="302"/>
        <end position="316"/>
    </location>
</feature>
<dbReference type="HOGENOM" id="CLU_321074_0_0_1"/>
<feature type="compositionally biased region" description="Polar residues" evidence="1">
    <location>
        <begin position="538"/>
        <end position="549"/>
    </location>
</feature>
<feature type="region of interest" description="Disordered" evidence="1">
    <location>
        <begin position="52"/>
        <end position="110"/>
    </location>
</feature>